<organism evidence="2 3">
    <name type="scientific">Bifidobacterium moraviense</name>
    <dbReference type="NCBI Taxonomy" id="2675323"/>
    <lineage>
        <taxon>Bacteria</taxon>
        <taxon>Bacillati</taxon>
        <taxon>Actinomycetota</taxon>
        <taxon>Actinomycetes</taxon>
        <taxon>Bifidobacteriales</taxon>
        <taxon>Bifidobacteriaceae</taxon>
        <taxon>Bifidobacterium</taxon>
    </lineage>
</organism>
<dbReference type="Proteomes" id="UP000588277">
    <property type="component" value="Unassembled WGS sequence"/>
</dbReference>
<dbReference type="PANTHER" id="PTHR10458:SF22">
    <property type="entry name" value="PEPTIDE DEFORMYLASE"/>
    <property type="match status" value="1"/>
</dbReference>
<accession>A0A7Y0HXK1</accession>
<evidence type="ECO:0000256" key="1">
    <source>
        <dbReference type="ARBA" id="ARBA00010759"/>
    </source>
</evidence>
<evidence type="ECO:0000313" key="3">
    <source>
        <dbReference type="Proteomes" id="UP000588277"/>
    </source>
</evidence>
<protein>
    <submittedName>
        <fullName evidence="2">Peptide deformylase</fullName>
    </submittedName>
</protein>
<name>A0A7Y0HXK1_9BIFI</name>
<gene>
    <name evidence="2" type="ORF">G1C96_0073</name>
</gene>
<reference evidence="2 3" key="1">
    <citation type="submission" date="2020-02" db="EMBL/GenBank/DDBJ databases">
        <title>Characterization of phylogenetic diversity of novel bifidobacterial species isolated in Czech ZOOs.</title>
        <authorList>
            <person name="Lugli G.A."/>
            <person name="Vera N.B."/>
            <person name="Ventura M."/>
        </authorList>
    </citation>
    <scope>NUCLEOTIDE SEQUENCE [LARGE SCALE GENOMIC DNA]</scope>
    <source>
        <strain evidence="2 3">DSM 109958</strain>
    </source>
</reference>
<dbReference type="GO" id="GO:0042586">
    <property type="term" value="F:peptide deformylase activity"/>
    <property type="evidence" value="ECO:0007669"/>
    <property type="project" value="InterPro"/>
</dbReference>
<dbReference type="Pfam" id="PF01327">
    <property type="entry name" value="Pep_deformylase"/>
    <property type="match status" value="1"/>
</dbReference>
<comment type="caution">
    <text evidence="2">The sequence shown here is derived from an EMBL/GenBank/DDBJ whole genome shotgun (WGS) entry which is preliminary data.</text>
</comment>
<dbReference type="NCBIfam" id="NF006670">
    <property type="entry name" value="PRK09218.1"/>
    <property type="match status" value="1"/>
</dbReference>
<dbReference type="CDD" id="cd00487">
    <property type="entry name" value="Pep_deformylase"/>
    <property type="match status" value="1"/>
</dbReference>
<keyword evidence="3" id="KW-1185">Reference proteome</keyword>
<evidence type="ECO:0000313" key="2">
    <source>
        <dbReference type="EMBL" id="NMM99496.1"/>
    </source>
</evidence>
<sequence length="138" mass="15395">MQRPVMTSPAFLRIPSAPATADDLGVAADLDDTLAAHADACVGMAANMIGVSRRIIVFADQETRRRMTMLNPRIVAKSGPYRTEEGCLSLDGMRAAERYERITVTYQDRRLRERTARFEGFTAQIIQHEIDHCDGVLI</sequence>
<dbReference type="AlphaFoldDB" id="A0A7Y0HXK1"/>
<dbReference type="PRINTS" id="PR01576">
    <property type="entry name" value="PDEFORMYLASE"/>
</dbReference>
<dbReference type="PIRSF" id="PIRSF004749">
    <property type="entry name" value="Pep_def"/>
    <property type="match status" value="1"/>
</dbReference>
<proteinExistence type="inferred from homology"/>
<dbReference type="RefSeq" id="WP_169274680.1">
    <property type="nucleotide sequence ID" value="NZ_JAAIIH010000001.1"/>
</dbReference>
<dbReference type="InterPro" id="IPR036821">
    <property type="entry name" value="Peptide_deformylase_sf"/>
</dbReference>
<dbReference type="PANTHER" id="PTHR10458">
    <property type="entry name" value="PEPTIDE DEFORMYLASE"/>
    <property type="match status" value="1"/>
</dbReference>
<dbReference type="InterPro" id="IPR023635">
    <property type="entry name" value="Peptide_deformylase"/>
</dbReference>
<dbReference type="SUPFAM" id="SSF56420">
    <property type="entry name" value="Peptide deformylase"/>
    <property type="match status" value="1"/>
</dbReference>
<comment type="similarity">
    <text evidence="1">Belongs to the polypeptide deformylase family.</text>
</comment>
<dbReference type="EMBL" id="JAAIIH010000001">
    <property type="protein sequence ID" value="NMM99496.1"/>
    <property type="molecule type" value="Genomic_DNA"/>
</dbReference>
<dbReference type="Gene3D" id="3.90.45.10">
    <property type="entry name" value="Peptide deformylase"/>
    <property type="match status" value="1"/>
</dbReference>